<proteinExistence type="inferred from homology"/>
<dbReference type="GO" id="GO:0016787">
    <property type="term" value="F:hydrolase activity"/>
    <property type="evidence" value="ECO:0007669"/>
    <property type="project" value="UniProtKB-KW"/>
</dbReference>
<dbReference type="PANTHER" id="PTHR43751">
    <property type="entry name" value="SULFATASE"/>
    <property type="match status" value="1"/>
</dbReference>
<dbReference type="Pfam" id="PF00884">
    <property type="entry name" value="Sulfatase"/>
    <property type="match status" value="1"/>
</dbReference>
<dbReference type="InterPro" id="IPR000917">
    <property type="entry name" value="Sulfatase_N"/>
</dbReference>
<protein>
    <submittedName>
        <fullName evidence="5">Arylsulfatase A-like enzyme</fullName>
    </submittedName>
</protein>
<dbReference type="Gene3D" id="1.25.10.10">
    <property type="entry name" value="Leucine-rich Repeat Variant"/>
    <property type="match status" value="1"/>
</dbReference>
<feature type="domain" description="Sulfatase N-terminal" evidence="4">
    <location>
        <begin position="34"/>
        <end position="319"/>
    </location>
</feature>
<dbReference type="InterPro" id="IPR016024">
    <property type="entry name" value="ARM-type_fold"/>
</dbReference>
<comment type="similarity">
    <text evidence="1">Belongs to the sulfatase family.</text>
</comment>
<dbReference type="Proteomes" id="UP000256779">
    <property type="component" value="Unassembled WGS sequence"/>
</dbReference>
<dbReference type="SUPFAM" id="SSF48371">
    <property type="entry name" value="ARM repeat"/>
    <property type="match status" value="1"/>
</dbReference>
<dbReference type="SUPFAM" id="SSF53649">
    <property type="entry name" value="Alkaline phosphatase-like"/>
    <property type="match status" value="1"/>
</dbReference>
<reference evidence="5 6" key="1">
    <citation type="submission" date="2018-07" db="EMBL/GenBank/DDBJ databases">
        <title>Genomic Encyclopedia of Type Strains, Phase IV (KMG-IV): sequencing the most valuable type-strain genomes for metagenomic binning, comparative biology and taxonomic classification.</title>
        <authorList>
            <person name="Goeker M."/>
        </authorList>
    </citation>
    <scope>NUCLEOTIDE SEQUENCE [LARGE SCALE GENOMIC DNA]</scope>
    <source>
        <strain evidence="5 6">DSM 4134</strain>
    </source>
</reference>
<dbReference type="RefSeq" id="WP_115866733.1">
    <property type="nucleotide sequence ID" value="NZ_QREG01000002.1"/>
</dbReference>
<dbReference type="EMBL" id="QREG01000002">
    <property type="protein sequence ID" value="REE02204.1"/>
    <property type="molecule type" value="Genomic_DNA"/>
</dbReference>
<comment type="caution">
    <text evidence="5">The sequence shown here is derived from an EMBL/GenBank/DDBJ whole genome shotgun (WGS) entry which is preliminary data.</text>
</comment>
<evidence type="ECO:0000259" key="4">
    <source>
        <dbReference type="Pfam" id="PF00884"/>
    </source>
</evidence>
<dbReference type="PROSITE" id="PS00523">
    <property type="entry name" value="SULFATASE_1"/>
    <property type="match status" value="1"/>
</dbReference>
<dbReference type="OrthoDB" id="9789742at2"/>
<dbReference type="InterPro" id="IPR024607">
    <property type="entry name" value="Sulfatase_CS"/>
</dbReference>
<name>A0A3D9L952_MARFU</name>
<dbReference type="CDD" id="cd16027">
    <property type="entry name" value="SGSH"/>
    <property type="match status" value="1"/>
</dbReference>
<organism evidence="5 6">
    <name type="scientific">Marinoscillum furvescens DSM 4134</name>
    <dbReference type="NCBI Taxonomy" id="1122208"/>
    <lineage>
        <taxon>Bacteria</taxon>
        <taxon>Pseudomonadati</taxon>
        <taxon>Bacteroidota</taxon>
        <taxon>Cytophagia</taxon>
        <taxon>Cytophagales</taxon>
        <taxon>Reichenbachiellaceae</taxon>
        <taxon>Marinoscillum</taxon>
    </lineage>
</organism>
<gene>
    <name evidence="5" type="ORF">C7460_102229</name>
</gene>
<dbReference type="PANTHER" id="PTHR43751:SF1">
    <property type="entry name" value="SULFATASE ATSG-RELATED"/>
    <property type="match status" value="1"/>
</dbReference>
<keyword evidence="2" id="KW-0378">Hydrolase</keyword>
<dbReference type="InterPro" id="IPR052701">
    <property type="entry name" value="GAG_Ulvan_Degrading_Sulfatases"/>
</dbReference>
<evidence type="ECO:0000256" key="2">
    <source>
        <dbReference type="ARBA" id="ARBA00022801"/>
    </source>
</evidence>
<evidence type="ECO:0000313" key="5">
    <source>
        <dbReference type="EMBL" id="REE02204.1"/>
    </source>
</evidence>
<dbReference type="InterPro" id="IPR017850">
    <property type="entry name" value="Alkaline_phosphatase_core_sf"/>
</dbReference>
<dbReference type="AlphaFoldDB" id="A0A3D9L952"/>
<evidence type="ECO:0000313" key="6">
    <source>
        <dbReference type="Proteomes" id="UP000256779"/>
    </source>
</evidence>
<sequence length="640" mass="72947">MNQVYHFFKLTFSVVFIWIISIHSNAQKQTPQRPNIVWIVMEDMSPQFYGAYGNTAANTPVIDSLINAGIRFDAAFSTGAVCSPSRYSIITGTRTNEYGTGHHRSNYPIPTSVKPFPHFLKNAGYHTSNNSKRDYNTSERWRITREAWVESSATAGWWNRTEDQPFFSVFNFNNSHQSRTFTNPYKNYKGRILDQLSPDERIADEAIILPDYYKDTPEMRRELARTYNALKKIDNEIDTLMNKLRKEKLVESTIIFIYSDHGGGGLRTKSKGIALGHQVPMVVITPPAYAHLNPFKNQKATSQPVTFEDLAPTILALAGLDAPDYMTGKAFLGEAPEAQQYAFTSADRCGEAYNLTRSVSDGRYYYTRSFYPNRPAYSYQKYFDYAASRQLIRSYHMQGQLNPIQAMPLQTKPTEMLYDLKEDTWQTNNLAANPKFRKVKKKLSKALDNKLRSAKDVLFLPECTLDSISKTTTPFEYKSSDAYEFEAIYDMASLVGTGDKSIKKQLQGLGNENPIVRYWAALGLSAQAKSDLSPFQSQLKNQLTDDFPPVRIQLAALLLSHFGDPDARAVLTSYIHHDNTYLSLQAVQEILYLPKSESVLFMEEIKKLQGKEGLSGLLSESIDMYRYLHEGRELVYKTHW</sequence>
<dbReference type="Gene3D" id="3.40.720.10">
    <property type="entry name" value="Alkaline Phosphatase, subunit A"/>
    <property type="match status" value="1"/>
</dbReference>
<keyword evidence="6" id="KW-1185">Reference proteome</keyword>
<feature type="coiled-coil region" evidence="3">
    <location>
        <begin position="223"/>
        <end position="250"/>
    </location>
</feature>
<accession>A0A3D9L952</accession>
<keyword evidence="3" id="KW-0175">Coiled coil</keyword>
<evidence type="ECO:0000256" key="1">
    <source>
        <dbReference type="ARBA" id="ARBA00008779"/>
    </source>
</evidence>
<evidence type="ECO:0000256" key="3">
    <source>
        <dbReference type="SAM" id="Coils"/>
    </source>
</evidence>
<dbReference type="InterPro" id="IPR011989">
    <property type="entry name" value="ARM-like"/>
</dbReference>